<evidence type="ECO:0000313" key="3">
    <source>
        <dbReference type="Proteomes" id="UP000199125"/>
    </source>
</evidence>
<accession>A0A1H6KRP6</accession>
<reference evidence="3" key="1">
    <citation type="submission" date="2016-10" db="EMBL/GenBank/DDBJ databases">
        <authorList>
            <person name="Varghese N."/>
            <person name="Submissions S."/>
        </authorList>
    </citation>
    <scope>NUCLEOTIDE SEQUENCE [LARGE SCALE GENOMIC DNA]</scope>
    <source>
        <strain evidence="3">DSM 11593</strain>
    </source>
</reference>
<evidence type="ECO:0008006" key="4">
    <source>
        <dbReference type="Google" id="ProtNLM"/>
    </source>
</evidence>
<evidence type="ECO:0000256" key="1">
    <source>
        <dbReference type="SAM" id="MobiDB-lite"/>
    </source>
</evidence>
<evidence type="ECO:0000313" key="2">
    <source>
        <dbReference type="EMBL" id="SEH78184.1"/>
    </source>
</evidence>
<dbReference type="AlphaFoldDB" id="A0A1H6KRP6"/>
<dbReference type="RefSeq" id="WP_143042744.1">
    <property type="nucleotide sequence ID" value="NZ_FNXG01000002.1"/>
</dbReference>
<gene>
    <name evidence="2" type="ORF">SAMN04488075_1018</name>
</gene>
<keyword evidence="3" id="KW-1185">Reference proteome</keyword>
<dbReference type="EMBL" id="FNXG01000002">
    <property type="protein sequence ID" value="SEH78184.1"/>
    <property type="molecule type" value="Genomic_DNA"/>
</dbReference>
<dbReference type="Proteomes" id="UP000199125">
    <property type="component" value="Unassembled WGS sequence"/>
</dbReference>
<sequence>MPEEDIFLEEQESERKKAKNPHFTQVYPEGWEGMMTMMAKNANAARLFAFIANHMDPNGGVLVASQKVLAEALEVAEITIRRASVWLEDRKHLVRVRVGTSVYAYALNPNEVWKSFHESKKYAVFTTRTLVSTSDKFNRTIDRRIRTMLKEPRQEALPEMTVQDLGAVLVEKSPVPKRRAKSAKAARTAKGPVDAFEEYLAENIAAE</sequence>
<name>A0A1H6KRP6_9RHOB</name>
<proteinExistence type="predicted"/>
<organism evidence="2 3">
    <name type="scientific">Paracoccus alkenifer</name>
    <dbReference type="NCBI Taxonomy" id="65735"/>
    <lineage>
        <taxon>Bacteria</taxon>
        <taxon>Pseudomonadati</taxon>
        <taxon>Pseudomonadota</taxon>
        <taxon>Alphaproteobacteria</taxon>
        <taxon>Rhodobacterales</taxon>
        <taxon>Paracoccaceae</taxon>
        <taxon>Paracoccus</taxon>
    </lineage>
</organism>
<feature type="compositionally biased region" description="Acidic residues" evidence="1">
    <location>
        <begin position="1"/>
        <end position="12"/>
    </location>
</feature>
<feature type="region of interest" description="Disordered" evidence="1">
    <location>
        <begin position="1"/>
        <end position="20"/>
    </location>
</feature>
<dbReference type="OrthoDB" id="582067at2"/>
<protein>
    <recommendedName>
        <fullName evidence="4">Replication protein (RepL)</fullName>
    </recommendedName>
</protein>